<dbReference type="Proteomes" id="UP000504607">
    <property type="component" value="Chromosome 2"/>
</dbReference>
<keyword evidence="3" id="KW-0597">Phosphoprotein</keyword>
<keyword evidence="8 14" id="KW-0547">Nucleotide-binding</keyword>
<dbReference type="SUPFAM" id="SSF56112">
    <property type="entry name" value="Protein kinase-like (PK-like)"/>
    <property type="match status" value="1"/>
</dbReference>
<dbReference type="CDD" id="cd23509">
    <property type="entry name" value="Gnk2-like"/>
    <property type="match status" value="2"/>
</dbReference>
<dbReference type="PROSITE" id="PS51473">
    <property type="entry name" value="GNK2"/>
    <property type="match status" value="2"/>
</dbReference>
<evidence type="ECO:0000256" key="14">
    <source>
        <dbReference type="PROSITE-ProRule" id="PRU10141"/>
    </source>
</evidence>
<evidence type="ECO:0000256" key="11">
    <source>
        <dbReference type="ARBA" id="ARBA00022989"/>
    </source>
</evidence>
<keyword evidence="10 14" id="KW-0067">ATP-binding</keyword>
<dbReference type="InterPro" id="IPR000719">
    <property type="entry name" value="Prot_kinase_dom"/>
</dbReference>
<organism evidence="18 19">
    <name type="scientific">Elaeis guineensis var. tenera</name>
    <name type="common">Oil palm</name>
    <dbReference type="NCBI Taxonomy" id="51953"/>
    <lineage>
        <taxon>Eukaryota</taxon>
        <taxon>Viridiplantae</taxon>
        <taxon>Streptophyta</taxon>
        <taxon>Embryophyta</taxon>
        <taxon>Tracheophyta</taxon>
        <taxon>Spermatophyta</taxon>
        <taxon>Magnoliopsida</taxon>
        <taxon>Liliopsida</taxon>
        <taxon>Arecaceae</taxon>
        <taxon>Arecoideae</taxon>
        <taxon>Cocoseae</taxon>
        <taxon>Elaeidinae</taxon>
        <taxon>Elaeis</taxon>
    </lineage>
</organism>
<dbReference type="FunFam" id="3.30.430.20:FF:000003">
    <property type="entry name" value="Cysteine-rich RLK (RECEPTOR-like protein kinase) 10"/>
    <property type="match status" value="1"/>
</dbReference>
<dbReference type="PROSITE" id="PS00108">
    <property type="entry name" value="PROTEIN_KINASE_ST"/>
    <property type="match status" value="1"/>
</dbReference>
<dbReference type="SMART" id="SM00220">
    <property type="entry name" value="S_TKc"/>
    <property type="match status" value="1"/>
</dbReference>
<dbReference type="PROSITE" id="PS00107">
    <property type="entry name" value="PROTEIN_KINASE_ATP"/>
    <property type="match status" value="1"/>
</dbReference>
<evidence type="ECO:0000313" key="18">
    <source>
        <dbReference type="Proteomes" id="UP000504607"/>
    </source>
</evidence>
<reference evidence="19" key="1">
    <citation type="submission" date="2025-08" db="UniProtKB">
        <authorList>
            <consortium name="RefSeq"/>
        </authorList>
    </citation>
    <scope>IDENTIFICATION</scope>
</reference>
<evidence type="ECO:0000256" key="3">
    <source>
        <dbReference type="ARBA" id="ARBA00022553"/>
    </source>
</evidence>
<name>A0A6I9QP78_ELAGV</name>
<dbReference type="InterPro" id="IPR008271">
    <property type="entry name" value="Ser/Thr_kinase_AS"/>
</dbReference>
<dbReference type="Gene3D" id="3.30.200.20">
    <property type="entry name" value="Phosphorylase Kinase, domain 1"/>
    <property type="match status" value="1"/>
</dbReference>
<keyword evidence="5" id="KW-0812">Transmembrane</keyword>
<evidence type="ECO:0000256" key="7">
    <source>
        <dbReference type="ARBA" id="ARBA00022737"/>
    </source>
</evidence>
<dbReference type="Gene3D" id="1.10.510.10">
    <property type="entry name" value="Transferase(Phosphotransferase) domain 1"/>
    <property type="match status" value="1"/>
</dbReference>
<dbReference type="Pfam" id="PF01657">
    <property type="entry name" value="Stress-antifung"/>
    <property type="match status" value="2"/>
</dbReference>
<evidence type="ECO:0000256" key="5">
    <source>
        <dbReference type="ARBA" id="ARBA00022692"/>
    </source>
</evidence>
<comment type="subcellular location">
    <subcellularLocation>
        <location evidence="1">Membrane</location>
        <topology evidence="1">Single-pass membrane protein</topology>
    </subcellularLocation>
</comment>
<dbReference type="AlphaFoldDB" id="A0A6I9QP78"/>
<feature type="domain" description="Gnk2-homologous" evidence="17">
    <location>
        <begin position="29"/>
        <end position="132"/>
    </location>
</feature>
<dbReference type="Gene3D" id="3.30.430.20">
    <property type="entry name" value="Gnk2 domain, C-X8-C-X2-C motif"/>
    <property type="match status" value="2"/>
</dbReference>
<dbReference type="InterPro" id="IPR002902">
    <property type="entry name" value="GNK2"/>
</dbReference>
<evidence type="ECO:0000256" key="2">
    <source>
        <dbReference type="ARBA" id="ARBA00022527"/>
    </source>
</evidence>
<evidence type="ECO:0000256" key="4">
    <source>
        <dbReference type="ARBA" id="ARBA00022679"/>
    </source>
</evidence>
<dbReference type="PROSITE" id="PS50011">
    <property type="entry name" value="PROTEIN_KINASE_DOM"/>
    <property type="match status" value="1"/>
</dbReference>
<sequence>MFLYLPSSSSLFLLCLLFFLHHSPPVAAKELHYQICGDTNYTANSTYETNLNILFTSLVSNASLSGGFSSAVIGQSPNQTYGLAICRGDDNASLCLSCLQTASRDIVRVCPYKIEAVILYDQCLLRYSNVWSLATTEATKRIMLSNIFEITTDRPLFEKLRDELLSAIADAAAYNTTRKFATGEVNFTTDFPTIYGLVQCTPDLWASQCRQCLQDSFKWIQTNFPWAQGARVLEVRCYFRYEVYLFYDGPSMIKLGSPAPVPVPPSANPAREKGNKKNVTGIVLKIAIPLVSSSLLISITCICFWTRRKSAKNLLLDEDNLEEITHAESLLIDLSVLRAATANFSEENKLGAGGFGAVYKGTLPNGQEFAAKRLSTTSRQGLAELKTELVLVAKLRHKNLVRLLGVCLEEQEKLLVYEYVPNRSLDTILFDPMKHEQLHWARRHKIIHGIARGLLYLHEDSQLKVIHRDLKAGNILLDADMNPKISDFGLARLFDADQSQSITTRVVGTFGYMAPEYVMHGKFSIKSDVYSFGVLVLEIITGRKNSGFSNSESGIYLLTYIWEQWNKGTVLEILDPCLCSSCPTTEVLRCIQIGLLCVQENPSDRPDMSTVVMMLNNDAVSIPAPSRPAFCIGQSVIDSNANSNEFDVRGGICNRYLDRLTPMSLNEVSITELEPR</sequence>
<protein>
    <submittedName>
        <fullName evidence="19">Receptor-like protein kinase At4g00960 isoform X1</fullName>
    </submittedName>
</protein>
<evidence type="ECO:0000259" key="16">
    <source>
        <dbReference type="PROSITE" id="PS50011"/>
    </source>
</evidence>
<keyword evidence="2" id="KW-0723">Serine/threonine-protein kinase</keyword>
<evidence type="ECO:0000256" key="15">
    <source>
        <dbReference type="SAM" id="SignalP"/>
    </source>
</evidence>
<evidence type="ECO:0000256" key="8">
    <source>
        <dbReference type="ARBA" id="ARBA00022741"/>
    </source>
</evidence>
<feature type="domain" description="Protein kinase" evidence="16">
    <location>
        <begin position="344"/>
        <end position="620"/>
    </location>
</feature>
<dbReference type="GO" id="GO:0005524">
    <property type="term" value="F:ATP binding"/>
    <property type="evidence" value="ECO:0007669"/>
    <property type="project" value="UniProtKB-UniRule"/>
</dbReference>
<evidence type="ECO:0000256" key="13">
    <source>
        <dbReference type="ARBA" id="ARBA00023180"/>
    </source>
</evidence>
<dbReference type="Pfam" id="PF07714">
    <property type="entry name" value="PK_Tyr_Ser-Thr"/>
    <property type="match status" value="1"/>
</dbReference>
<gene>
    <name evidence="19" type="primary">LOC105038837</name>
</gene>
<dbReference type="GeneID" id="105038837"/>
<keyword evidence="12" id="KW-0472">Membrane</keyword>
<dbReference type="RefSeq" id="XP_010913051.1">
    <property type="nucleotide sequence ID" value="XM_010914749.3"/>
</dbReference>
<keyword evidence="13" id="KW-0325">Glycoprotein</keyword>
<evidence type="ECO:0000256" key="10">
    <source>
        <dbReference type="ARBA" id="ARBA00022840"/>
    </source>
</evidence>
<feature type="chain" id="PRO_5026721986" evidence="15">
    <location>
        <begin position="29"/>
        <end position="676"/>
    </location>
</feature>
<dbReference type="PANTHER" id="PTHR27002:SF1040">
    <property type="entry name" value="OS07G0538400 PROTEIN"/>
    <property type="match status" value="1"/>
</dbReference>
<dbReference type="OrthoDB" id="4062651at2759"/>
<dbReference type="FunFam" id="3.30.430.20:FF:000002">
    <property type="entry name" value="Cysteine-rich receptor-like protein kinase 10"/>
    <property type="match status" value="1"/>
</dbReference>
<dbReference type="InterPro" id="IPR001245">
    <property type="entry name" value="Ser-Thr/Tyr_kinase_cat_dom"/>
</dbReference>
<evidence type="ECO:0000256" key="9">
    <source>
        <dbReference type="ARBA" id="ARBA00022777"/>
    </source>
</evidence>
<evidence type="ECO:0000256" key="12">
    <source>
        <dbReference type="ARBA" id="ARBA00023136"/>
    </source>
</evidence>
<feature type="binding site" evidence="14">
    <location>
        <position position="372"/>
    </location>
    <ligand>
        <name>ATP</name>
        <dbReference type="ChEBI" id="CHEBI:30616"/>
    </ligand>
</feature>
<dbReference type="GO" id="GO:0005886">
    <property type="term" value="C:plasma membrane"/>
    <property type="evidence" value="ECO:0007669"/>
    <property type="project" value="TreeGrafter"/>
</dbReference>
<accession>A0A6I9QP78</accession>
<dbReference type="FunFam" id="3.30.200.20:FF:000142">
    <property type="entry name" value="Cysteine-rich receptor-like protein kinase 10"/>
    <property type="match status" value="1"/>
</dbReference>
<feature type="domain" description="Gnk2-homologous" evidence="17">
    <location>
        <begin position="138"/>
        <end position="246"/>
    </location>
</feature>
<dbReference type="InterPro" id="IPR017441">
    <property type="entry name" value="Protein_kinase_ATP_BS"/>
</dbReference>
<evidence type="ECO:0000259" key="17">
    <source>
        <dbReference type="PROSITE" id="PS51473"/>
    </source>
</evidence>
<evidence type="ECO:0000256" key="1">
    <source>
        <dbReference type="ARBA" id="ARBA00004167"/>
    </source>
</evidence>
<keyword evidence="4" id="KW-0808">Transferase</keyword>
<dbReference type="InterPro" id="IPR011009">
    <property type="entry name" value="Kinase-like_dom_sf"/>
</dbReference>
<evidence type="ECO:0000313" key="19">
    <source>
        <dbReference type="RefSeq" id="XP_010913051.1"/>
    </source>
</evidence>
<dbReference type="InterPro" id="IPR038408">
    <property type="entry name" value="GNK2_sf"/>
</dbReference>
<dbReference type="InParanoid" id="A0A6I9QP78"/>
<dbReference type="GO" id="GO:0004674">
    <property type="term" value="F:protein serine/threonine kinase activity"/>
    <property type="evidence" value="ECO:0007669"/>
    <property type="project" value="UniProtKB-KW"/>
</dbReference>
<keyword evidence="18" id="KW-1185">Reference proteome</keyword>
<keyword evidence="11" id="KW-1133">Transmembrane helix</keyword>
<dbReference type="FunFam" id="1.10.510.10:FF:000129">
    <property type="entry name" value="cysteine-rich receptor-like protein kinase 10"/>
    <property type="match status" value="1"/>
</dbReference>
<dbReference type="FunCoup" id="A0A6I9QP78">
    <property type="interactions" value="29"/>
</dbReference>
<evidence type="ECO:0000256" key="6">
    <source>
        <dbReference type="ARBA" id="ARBA00022729"/>
    </source>
</evidence>
<keyword evidence="6 15" id="KW-0732">Signal</keyword>
<dbReference type="PANTHER" id="PTHR27002">
    <property type="entry name" value="RECEPTOR-LIKE SERINE/THREONINE-PROTEIN KINASE SD1-8"/>
    <property type="match status" value="1"/>
</dbReference>
<proteinExistence type="predicted"/>
<keyword evidence="9" id="KW-0418">Kinase</keyword>
<dbReference type="KEGG" id="egu:105038837"/>
<feature type="signal peptide" evidence="15">
    <location>
        <begin position="1"/>
        <end position="28"/>
    </location>
</feature>
<dbReference type="CDD" id="cd14066">
    <property type="entry name" value="STKc_IRAK"/>
    <property type="match status" value="1"/>
</dbReference>
<dbReference type="GO" id="GO:0006979">
    <property type="term" value="P:response to oxidative stress"/>
    <property type="evidence" value="ECO:0007669"/>
    <property type="project" value="UniProtKB-ARBA"/>
</dbReference>
<keyword evidence="7" id="KW-0677">Repeat</keyword>